<reference evidence="1 2" key="1">
    <citation type="submission" date="2018-08" db="EMBL/GenBank/DDBJ databases">
        <title>A genome reference for cultivated species of the human gut microbiota.</title>
        <authorList>
            <person name="Zou Y."/>
            <person name="Xue W."/>
            <person name="Luo G."/>
        </authorList>
    </citation>
    <scope>NUCLEOTIDE SEQUENCE [LARGE SCALE GENOMIC DNA]</scope>
    <source>
        <strain evidence="1 2">AM26-26AC</strain>
    </source>
</reference>
<dbReference type="InterPro" id="IPR033410">
    <property type="entry name" value="DUF5119"/>
</dbReference>
<evidence type="ECO:0000313" key="2">
    <source>
        <dbReference type="Proteomes" id="UP000283538"/>
    </source>
</evidence>
<name>A0A414M679_9BACE</name>
<dbReference type="AlphaFoldDB" id="A0A414M679"/>
<dbReference type="EMBL" id="QSLA01000017">
    <property type="protein sequence ID" value="RHF05503.1"/>
    <property type="molecule type" value="Genomic_DNA"/>
</dbReference>
<protein>
    <submittedName>
        <fullName evidence="1">DUF5119 domain-containing protein</fullName>
    </submittedName>
</protein>
<evidence type="ECO:0000313" key="1">
    <source>
        <dbReference type="EMBL" id="RHF05503.1"/>
    </source>
</evidence>
<dbReference type="Proteomes" id="UP000283538">
    <property type="component" value="Unassembled WGS sequence"/>
</dbReference>
<sequence>MKITHILTFITIIFLVTTCEHKELCFAHAHTTEMQVIFNWKYAPEAHPASMRLYLFPETGKEPLIYEFGNHMEGKITVSVGRYRALCMNNDTEFILFRNTDHYESIKAYLADGAFPRPVPRAGNTGEQRVKFTPDKLWSDRMEEVEVVASAKEQTLTLYPKAIVCHYTVEIKNVENLKYLTEGELFGSLTNMSDGFMLGTNLPTEELATLPFDMTSDSKSTVNADFYTFGYPATSTNTQYLTVYAILNDGKKYSFTYDVTEKIHNSPDPANVHILLDGLPLPKPIDNGGGFNPDVDEWSTVEIDISM</sequence>
<proteinExistence type="predicted"/>
<comment type="caution">
    <text evidence="1">The sequence shown here is derived from an EMBL/GenBank/DDBJ whole genome shotgun (WGS) entry which is preliminary data.</text>
</comment>
<dbReference type="RefSeq" id="WP_004294761.1">
    <property type="nucleotide sequence ID" value="NZ_JAQECU010000016.1"/>
</dbReference>
<dbReference type="Pfam" id="PF17145">
    <property type="entry name" value="DUF5119"/>
    <property type="match status" value="1"/>
</dbReference>
<accession>A0A414M679</accession>
<gene>
    <name evidence="1" type="ORF">DW701_13810</name>
</gene>
<organism evidence="1 2">
    <name type="scientific">Bacteroides eggerthii</name>
    <dbReference type="NCBI Taxonomy" id="28111"/>
    <lineage>
        <taxon>Bacteria</taxon>
        <taxon>Pseudomonadati</taxon>
        <taxon>Bacteroidota</taxon>
        <taxon>Bacteroidia</taxon>
        <taxon>Bacteroidales</taxon>
        <taxon>Bacteroidaceae</taxon>
        <taxon>Bacteroides</taxon>
    </lineage>
</organism>